<evidence type="ECO:0000313" key="2">
    <source>
        <dbReference type="MGI" id="MGI:101786"/>
    </source>
</evidence>
<keyword evidence="3" id="KW-1185">Reference proteome</keyword>
<evidence type="ECO:0000313" key="1">
    <source>
        <dbReference type="Ensembl" id="ENSMUSP00000135260.2"/>
    </source>
</evidence>
<sequence>MGEHSPDDNI</sequence>
<dbReference type="MGI" id="MGI:101786">
    <property type="gene designation" value="Mtf1"/>
</dbReference>
<dbReference type="Bgee" id="ENSMUSG00000028890">
    <property type="expression patterns" value="Expressed in spermatid and 256 other cell types or tissues"/>
</dbReference>
<dbReference type="Ensembl" id="ENSMUST00000175875.2">
    <property type="protein sequence ID" value="ENSMUSP00000135260.2"/>
    <property type="gene ID" value="ENSMUSG00000028890.14"/>
</dbReference>
<dbReference type="VEuPathDB" id="HostDB:ENSMUSG00000028890"/>
<reference evidence="1" key="4">
    <citation type="submission" date="2025-09" db="UniProtKB">
        <authorList>
            <consortium name="Ensembl"/>
        </authorList>
    </citation>
    <scope>IDENTIFICATION</scope>
    <source>
        <strain evidence="1">C57BL/6J</strain>
    </source>
</reference>
<dbReference type="Proteomes" id="UP000000589">
    <property type="component" value="Chromosome 4"/>
</dbReference>
<name>A0A0G2JDC6_MOUSE</name>
<dbReference type="OMA" id="KGHLYNA"/>
<accession>A0A0G2JDC6</accession>
<feature type="non-terminal residue" evidence="1">
    <location>
        <position position="10"/>
    </location>
</feature>
<dbReference type="ExpressionAtlas" id="A0A0G2JDC6">
    <property type="expression patterns" value="baseline and differential"/>
</dbReference>
<organism evidence="1 3">
    <name type="scientific">Mus musculus</name>
    <name type="common">Mouse</name>
    <dbReference type="NCBI Taxonomy" id="10090"/>
    <lineage>
        <taxon>Eukaryota</taxon>
        <taxon>Metazoa</taxon>
        <taxon>Chordata</taxon>
        <taxon>Craniata</taxon>
        <taxon>Vertebrata</taxon>
        <taxon>Euteleostomi</taxon>
        <taxon>Mammalia</taxon>
        <taxon>Eutheria</taxon>
        <taxon>Euarchontoglires</taxon>
        <taxon>Glires</taxon>
        <taxon>Rodentia</taxon>
        <taxon>Myomorpha</taxon>
        <taxon>Muroidea</taxon>
        <taxon>Muridae</taxon>
        <taxon>Murinae</taxon>
        <taxon>Mus</taxon>
        <taxon>Mus</taxon>
    </lineage>
</organism>
<reference evidence="1 3" key="2">
    <citation type="journal article" date="2011" name="PLoS Biol.">
        <title>Modernizing reference genome assemblies.</title>
        <authorList>
            <person name="Church D.M."/>
            <person name="Schneider V.A."/>
            <person name="Graves T."/>
            <person name="Auger K."/>
            <person name="Cunningham F."/>
            <person name="Bouk N."/>
            <person name="Chen H.C."/>
            <person name="Agarwala R."/>
            <person name="McLaren W.M."/>
            <person name="Ritchie G.R."/>
            <person name="Albracht D."/>
            <person name="Kremitzki M."/>
            <person name="Rock S."/>
            <person name="Kotkiewicz H."/>
            <person name="Kremitzki C."/>
            <person name="Wollam A."/>
            <person name="Trani L."/>
            <person name="Fulton L."/>
            <person name="Fulton R."/>
            <person name="Matthews L."/>
            <person name="Whitehead S."/>
            <person name="Chow W."/>
            <person name="Torrance J."/>
            <person name="Dunn M."/>
            <person name="Harden G."/>
            <person name="Threadgold G."/>
            <person name="Wood J."/>
            <person name="Collins J."/>
            <person name="Heath P."/>
            <person name="Griffiths G."/>
            <person name="Pelan S."/>
            <person name="Grafham D."/>
            <person name="Eichler E.E."/>
            <person name="Weinstock G."/>
            <person name="Mardis E.R."/>
            <person name="Wilson R.K."/>
            <person name="Howe K."/>
            <person name="Flicek P."/>
            <person name="Hubbard T."/>
        </authorList>
    </citation>
    <scope>NUCLEOTIDE SEQUENCE [LARGE SCALE GENOMIC DNA]</scope>
    <source>
        <strain evidence="1 3">C57BL/6J</strain>
    </source>
</reference>
<gene>
    <name evidence="1 2" type="primary">Mtf1</name>
</gene>
<dbReference type="Antibodypedia" id="17617">
    <property type="antibodies" value="235 antibodies from 29 providers"/>
</dbReference>
<reference evidence="1" key="3">
    <citation type="submission" date="2025-08" db="UniProtKB">
        <authorList>
            <consortium name="Ensembl"/>
        </authorList>
    </citation>
    <scope>IDENTIFICATION</scope>
    <source>
        <strain evidence="1">C57BL/6J</strain>
    </source>
</reference>
<reference evidence="1 3" key="1">
    <citation type="journal article" date="2009" name="PLoS Biol.">
        <title>Lineage-specific biology revealed by a finished genome assembly of the mouse.</title>
        <authorList>
            <consortium name="Mouse Genome Sequencing Consortium"/>
            <person name="Church D.M."/>
            <person name="Goodstadt L."/>
            <person name="Hillier L.W."/>
            <person name="Zody M.C."/>
            <person name="Goldstein S."/>
            <person name="She X."/>
            <person name="Bult C.J."/>
            <person name="Agarwala R."/>
            <person name="Cherry J.L."/>
            <person name="DiCuccio M."/>
            <person name="Hlavina W."/>
            <person name="Kapustin Y."/>
            <person name="Meric P."/>
            <person name="Maglott D."/>
            <person name="Birtle Z."/>
            <person name="Marques A.C."/>
            <person name="Graves T."/>
            <person name="Zhou S."/>
            <person name="Teague B."/>
            <person name="Potamousis K."/>
            <person name="Churas C."/>
            <person name="Place M."/>
            <person name="Herschleb J."/>
            <person name="Runnheim R."/>
            <person name="Forrest D."/>
            <person name="Amos-Landgraf J."/>
            <person name="Schwartz D.C."/>
            <person name="Cheng Z."/>
            <person name="Lindblad-Toh K."/>
            <person name="Eichler E.E."/>
            <person name="Ponting C.P."/>
        </authorList>
    </citation>
    <scope>NUCLEOTIDE SEQUENCE [LARGE SCALE GENOMIC DNA]</scope>
    <source>
        <strain evidence="1 3">C57BL/6J</strain>
    </source>
</reference>
<evidence type="ECO:0000313" key="3">
    <source>
        <dbReference type="Proteomes" id="UP000000589"/>
    </source>
</evidence>
<protein>
    <submittedName>
        <fullName evidence="1">Metal response element binding transcription factor 1</fullName>
    </submittedName>
</protein>
<proteinExistence type="predicted"/>
<dbReference type="AGR" id="MGI:101786"/>
<dbReference type="GeneTree" id="ENSGT00940000157291"/>